<sequence length="185" mass="20836">MFSVFFYYITYASIVLVYGIGMERAVFLSGNKNPLWLKAIKMLITASSVSALSYLFVNSLLVPAELAELYPFAVLLIFIPVSVFIEAIIRITTKISAVEFSISLLFIFVAITESSSLAECVFITCICVLSFFIFIPFVYSLCRKFDLYGGRTECSRNNFILASIAIIMLILLCWNVSWLNKGVFQ</sequence>
<dbReference type="OrthoDB" id="359990at2"/>
<evidence type="ECO:0000313" key="2">
    <source>
        <dbReference type="EMBL" id="AEB14248.1"/>
    </source>
</evidence>
<dbReference type="Proteomes" id="UP000006852">
    <property type="component" value="Chromosome"/>
</dbReference>
<keyword evidence="1" id="KW-0472">Membrane</keyword>
<organism evidence="2 3">
    <name type="scientific">Treponema succinifaciens (strain ATCC 33096 / DSM 2489 / 6091)</name>
    <dbReference type="NCBI Taxonomy" id="869209"/>
    <lineage>
        <taxon>Bacteria</taxon>
        <taxon>Pseudomonadati</taxon>
        <taxon>Spirochaetota</taxon>
        <taxon>Spirochaetia</taxon>
        <taxon>Spirochaetales</taxon>
        <taxon>Treponemataceae</taxon>
        <taxon>Treponema</taxon>
    </lineage>
</organism>
<feature type="transmembrane region" description="Helical" evidence="1">
    <location>
        <begin position="121"/>
        <end position="139"/>
    </location>
</feature>
<keyword evidence="1" id="KW-1133">Transmembrane helix</keyword>
<feature type="transmembrane region" description="Helical" evidence="1">
    <location>
        <begin position="6"/>
        <end position="27"/>
    </location>
</feature>
<dbReference type="KEGG" id="tsu:Tresu_1341"/>
<dbReference type="EMBL" id="CP002631">
    <property type="protein sequence ID" value="AEB14248.1"/>
    <property type="molecule type" value="Genomic_DNA"/>
</dbReference>
<feature type="transmembrane region" description="Helical" evidence="1">
    <location>
        <begin position="96"/>
        <end position="115"/>
    </location>
</feature>
<dbReference type="RefSeq" id="WP_013701533.1">
    <property type="nucleotide sequence ID" value="NC_015385.1"/>
</dbReference>
<name>F2NS12_TRES6</name>
<evidence type="ECO:0000256" key="1">
    <source>
        <dbReference type="SAM" id="Phobius"/>
    </source>
</evidence>
<proteinExistence type="predicted"/>
<reference evidence="3" key="2">
    <citation type="submission" date="2011-04" db="EMBL/GenBank/DDBJ databases">
        <title>The complete genome of chromosome of Treponema succinifaciens DSM 2489.</title>
        <authorList>
            <person name="Lucas S."/>
            <person name="Copeland A."/>
            <person name="Lapidus A."/>
            <person name="Bruce D."/>
            <person name="Goodwin L."/>
            <person name="Pitluck S."/>
            <person name="Peters L."/>
            <person name="Kyrpides N."/>
            <person name="Mavromatis K."/>
            <person name="Ivanova N."/>
            <person name="Ovchinnikova G."/>
            <person name="Teshima H."/>
            <person name="Detter J.C."/>
            <person name="Tapia R."/>
            <person name="Han C."/>
            <person name="Land M."/>
            <person name="Hauser L."/>
            <person name="Markowitz V."/>
            <person name="Cheng J.-F."/>
            <person name="Hugenholtz P."/>
            <person name="Woyke T."/>
            <person name="Wu D."/>
            <person name="Gronow S."/>
            <person name="Wellnitz S."/>
            <person name="Brambilla E."/>
            <person name="Klenk H.-P."/>
            <person name="Eisen J.A."/>
        </authorList>
    </citation>
    <scope>NUCLEOTIDE SEQUENCE [LARGE SCALE GENOMIC DNA]</scope>
    <source>
        <strain evidence="3">ATCC 33096 / DSM 2489 / 6091</strain>
    </source>
</reference>
<accession>F2NS12</accession>
<keyword evidence="1" id="KW-0812">Transmembrane</keyword>
<dbReference type="eggNOG" id="ENOG5032GTW">
    <property type="taxonomic scope" value="Bacteria"/>
</dbReference>
<feature type="transmembrane region" description="Helical" evidence="1">
    <location>
        <begin position="159"/>
        <end position="179"/>
    </location>
</feature>
<feature type="transmembrane region" description="Helical" evidence="1">
    <location>
        <begin position="39"/>
        <end position="57"/>
    </location>
</feature>
<dbReference type="GeneID" id="302998501"/>
<feature type="transmembrane region" description="Helical" evidence="1">
    <location>
        <begin position="69"/>
        <end position="89"/>
    </location>
</feature>
<gene>
    <name evidence="2" type="ordered locus">Tresu_1341</name>
</gene>
<dbReference type="HOGENOM" id="CLU_125507_0_0_12"/>
<evidence type="ECO:0000313" key="3">
    <source>
        <dbReference type="Proteomes" id="UP000006852"/>
    </source>
</evidence>
<dbReference type="AlphaFoldDB" id="F2NS12"/>
<reference evidence="2 3" key="1">
    <citation type="journal article" date="2011" name="Stand. Genomic Sci.">
        <title>Complete genome sequence of Treponema succinifaciens type strain (6091).</title>
        <authorList>
            <person name="Han C."/>
            <person name="Gronow S."/>
            <person name="Teshima H."/>
            <person name="Lapidus A."/>
            <person name="Nolan M."/>
            <person name="Lucas S."/>
            <person name="Hammon N."/>
            <person name="Deshpande S."/>
            <person name="Cheng J.F."/>
            <person name="Zeytun A."/>
            <person name="Tapia R."/>
            <person name="Goodwin L."/>
            <person name="Pitluck S."/>
            <person name="Liolios K."/>
            <person name="Pagani I."/>
            <person name="Ivanova N."/>
            <person name="Mavromatis K."/>
            <person name="Mikhailova N."/>
            <person name="Huntemann M."/>
            <person name="Pati A."/>
            <person name="Chen A."/>
            <person name="Palaniappan K."/>
            <person name="Land M."/>
            <person name="Hauser L."/>
            <person name="Brambilla E.M."/>
            <person name="Rohde M."/>
            <person name="Goker M."/>
            <person name="Woyke T."/>
            <person name="Bristow J."/>
            <person name="Eisen J.A."/>
            <person name="Markowitz V."/>
            <person name="Hugenholtz P."/>
            <person name="Kyrpides N.C."/>
            <person name="Klenk H.P."/>
            <person name="Detter J.C."/>
        </authorList>
    </citation>
    <scope>NUCLEOTIDE SEQUENCE [LARGE SCALE GENOMIC DNA]</scope>
    <source>
        <strain evidence="3">ATCC 33096 / DSM 2489 / 6091</strain>
    </source>
</reference>
<dbReference type="STRING" id="869209.Tresu_1341"/>
<protein>
    <submittedName>
        <fullName evidence="2">Uncharacterized protein</fullName>
    </submittedName>
</protein>
<keyword evidence="3" id="KW-1185">Reference proteome</keyword>